<comment type="caution">
    <text evidence="2">The sequence shown here is derived from an EMBL/GenBank/DDBJ whole genome shotgun (WGS) entry which is preliminary data.</text>
</comment>
<proteinExistence type="predicted"/>
<evidence type="ECO:0000259" key="1">
    <source>
        <dbReference type="Pfam" id="PF26154"/>
    </source>
</evidence>
<protein>
    <recommendedName>
        <fullName evidence="1">DUF8042 domain-containing protein</fullName>
    </recommendedName>
</protein>
<accession>A0ABW0YFX3</accession>
<dbReference type="EMBL" id="JBHSOZ010000002">
    <property type="protein sequence ID" value="MFC5711333.1"/>
    <property type="molecule type" value="Genomic_DNA"/>
</dbReference>
<evidence type="ECO:0000313" key="2">
    <source>
        <dbReference type="EMBL" id="MFC5711333.1"/>
    </source>
</evidence>
<reference evidence="3" key="1">
    <citation type="journal article" date="2019" name="Int. J. Syst. Evol. Microbiol.">
        <title>The Global Catalogue of Microorganisms (GCM) 10K type strain sequencing project: providing services to taxonomists for standard genome sequencing and annotation.</title>
        <authorList>
            <consortium name="The Broad Institute Genomics Platform"/>
            <consortium name="The Broad Institute Genome Sequencing Center for Infectious Disease"/>
            <person name="Wu L."/>
            <person name="Ma J."/>
        </authorList>
    </citation>
    <scope>NUCLEOTIDE SEQUENCE [LARGE SCALE GENOMIC DNA]</scope>
    <source>
        <strain evidence="3">CECT 7184</strain>
    </source>
</reference>
<sequence>MEWLNTVEEGLMSVSSFYREGHTDSGDRLLAQMMEGFVPFDASNMTMKYIFGREEKHEEELNRFQEVVEKASAIEELNEEGERFRFLTKEIIPAFQRWKLIVWQVAGK</sequence>
<name>A0ABW0YFX3_9BACI</name>
<keyword evidence="3" id="KW-1185">Reference proteome</keyword>
<gene>
    <name evidence="2" type="ORF">ACFPU1_00910</name>
</gene>
<feature type="domain" description="DUF8042" evidence="1">
    <location>
        <begin position="2"/>
        <end position="102"/>
    </location>
</feature>
<evidence type="ECO:0000313" key="3">
    <source>
        <dbReference type="Proteomes" id="UP001596142"/>
    </source>
</evidence>
<dbReference type="Pfam" id="PF26154">
    <property type="entry name" value="DUF8042"/>
    <property type="match status" value="1"/>
</dbReference>
<organism evidence="2 3">
    <name type="scientific">Thalassorhabdus alkalitolerans</name>
    <dbReference type="NCBI Taxonomy" id="2282697"/>
    <lineage>
        <taxon>Bacteria</taxon>
        <taxon>Bacillati</taxon>
        <taxon>Bacillota</taxon>
        <taxon>Bacilli</taxon>
        <taxon>Bacillales</taxon>
        <taxon>Bacillaceae</taxon>
        <taxon>Thalassorhabdus</taxon>
    </lineage>
</organism>
<dbReference type="InterPro" id="IPR058355">
    <property type="entry name" value="DUF8042"/>
</dbReference>
<dbReference type="Proteomes" id="UP001596142">
    <property type="component" value="Unassembled WGS sequence"/>
</dbReference>